<feature type="compositionally biased region" description="Basic residues" evidence="1">
    <location>
        <begin position="242"/>
        <end position="251"/>
    </location>
</feature>
<name>A0AAW1KJI3_POPJA</name>
<feature type="region of interest" description="Disordered" evidence="1">
    <location>
        <begin position="114"/>
        <end position="135"/>
    </location>
</feature>
<evidence type="ECO:0000313" key="2">
    <source>
        <dbReference type="EMBL" id="KAK9719540.1"/>
    </source>
</evidence>
<evidence type="ECO:0000313" key="3">
    <source>
        <dbReference type="Proteomes" id="UP001458880"/>
    </source>
</evidence>
<sequence length="279" mass="31337">MVENTETIYIYSPTYGGGDMVIVPQEAEIADINWKKVNNLKAETLKLPRQLRVWFDCKQGISPTTSVDPSSSSHAIKIYSLRPPPRPRVPTSTPPAKALLPIPENVMPRRLSSPALQPPLKKSRTKVHSPLQPSLPILQPSLPIQISTAPTTDEREGDAVFVAEVEPPPPTKRKRFPKMPAPTNTLTPMWNRSSNLRKVAIAISPPHRHRIEKFRQAFDVRQPPLQISTAPTTDESAELTRGRCRHRRRGRATTSNQEEAIPEAALPDEYTYSYVEQIQ</sequence>
<proteinExistence type="predicted"/>
<keyword evidence="3" id="KW-1185">Reference proteome</keyword>
<comment type="caution">
    <text evidence="2">The sequence shown here is derived from an EMBL/GenBank/DDBJ whole genome shotgun (WGS) entry which is preliminary data.</text>
</comment>
<organism evidence="2 3">
    <name type="scientific">Popillia japonica</name>
    <name type="common">Japanese beetle</name>
    <dbReference type="NCBI Taxonomy" id="7064"/>
    <lineage>
        <taxon>Eukaryota</taxon>
        <taxon>Metazoa</taxon>
        <taxon>Ecdysozoa</taxon>
        <taxon>Arthropoda</taxon>
        <taxon>Hexapoda</taxon>
        <taxon>Insecta</taxon>
        <taxon>Pterygota</taxon>
        <taxon>Neoptera</taxon>
        <taxon>Endopterygota</taxon>
        <taxon>Coleoptera</taxon>
        <taxon>Polyphaga</taxon>
        <taxon>Scarabaeiformia</taxon>
        <taxon>Scarabaeidae</taxon>
        <taxon>Rutelinae</taxon>
        <taxon>Popillia</taxon>
    </lineage>
</organism>
<feature type="region of interest" description="Disordered" evidence="1">
    <location>
        <begin position="165"/>
        <end position="190"/>
    </location>
</feature>
<gene>
    <name evidence="2" type="ORF">QE152_g22588</name>
</gene>
<dbReference type="EMBL" id="JASPKY010000218">
    <property type="protein sequence ID" value="KAK9719540.1"/>
    <property type="molecule type" value="Genomic_DNA"/>
</dbReference>
<evidence type="ECO:0000256" key="1">
    <source>
        <dbReference type="SAM" id="MobiDB-lite"/>
    </source>
</evidence>
<dbReference type="Proteomes" id="UP001458880">
    <property type="component" value="Unassembled WGS sequence"/>
</dbReference>
<accession>A0AAW1KJI3</accession>
<reference evidence="2 3" key="1">
    <citation type="journal article" date="2024" name="BMC Genomics">
        <title>De novo assembly and annotation of Popillia japonica's genome with initial clues to its potential as an invasive pest.</title>
        <authorList>
            <person name="Cucini C."/>
            <person name="Boschi S."/>
            <person name="Funari R."/>
            <person name="Cardaioli E."/>
            <person name="Iannotti N."/>
            <person name="Marturano G."/>
            <person name="Paoli F."/>
            <person name="Bruttini M."/>
            <person name="Carapelli A."/>
            <person name="Frati F."/>
            <person name="Nardi F."/>
        </authorList>
    </citation>
    <scope>NUCLEOTIDE SEQUENCE [LARGE SCALE GENOMIC DNA]</scope>
    <source>
        <strain evidence="2">DMR45628</strain>
    </source>
</reference>
<protein>
    <submittedName>
        <fullName evidence="2">Uncharacterized protein</fullName>
    </submittedName>
</protein>
<dbReference type="AlphaFoldDB" id="A0AAW1KJI3"/>
<feature type="region of interest" description="Disordered" evidence="1">
    <location>
        <begin position="79"/>
        <end position="100"/>
    </location>
</feature>
<feature type="region of interest" description="Disordered" evidence="1">
    <location>
        <begin position="227"/>
        <end position="259"/>
    </location>
</feature>